<comment type="caution">
    <text evidence="2">The sequence shown here is derived from an EMBL/GenBank/DDBJ whole genome shotgun (WGS) entry which is preliminary data.</text>
</comment>
<feature type="compositionally biased region" description="Pro residues" evidence="1">
    <location>
        <begin position="340"/>
        <end position="373"/>
    </location>
</feature>
<dbReference type="AlphaFoldDB" id="A0AAN8ZXJ7"/>
<keyword evidence="3" id="KW-1185">Reference proteome</keyword>
<dbReference type="Proteomes" id="UP001381693">
    <property type="component" value="Unassembled WGS sequence"/>
</dbReference>
<feature type="region of interest" description="Disordered" evidence="1">
    <location>
        <begin position="285"/>
        <end position="410"/>
    </location>
</feature>
<accession>A0AAN8ZXJ7</accession>
<gene>
    <name evidence="2" type="ORF">SK128_021145</name>
</gene>
<reference evidence="2 3" key="1">
    <citation type="submission" date="2023-11" db="EMBL/GenBank/DDBJ databases">
        <title>Halocaridina rubra genome assembly.</title>
        <authorList>
            <person name="Smith C."/>
        </authorList>
    </citation>
    <scope>NUCLEOTIDE SEQUENCE [LARGE SCALE GENOMIC DNA]</scope>
    <source>
        <strain evidence="2">EP-1</strain>
        <tissue evidence="2">Whole</tissue>
    </source>
</reference>
<proteinExistence type="predicted"/>
<feature type="compositionally biased region" description="Low complexity" evidence="1">
    <location>
        <begin position="374"/>
        <end position="385"/>
    </location>
</feature>
<feature type="region of interest" description="Disordered" evidence="1">
    <location>
        <begin position="426"/>
        <end position="454"/>
    </location>
</feature>
<evidence type="ECO:0000313" key="3">
    <source>
        <dbReference type="Proteomes" id="UP001381693"/>
    </source>
</evidence>
<name>A0AAN8ZXJ7_HALRR</name>
<feature type="region of interest" description="Disordered" evidence="1">
    <location>
        <begin position="551"/>
        <end position="601"/>
    </location>
</feature>
<feature type="compositionally biased region" description="Polar residues" evidence="1">
    <location>
        <begin position="564"/>
        <end position="575"/>
    </location>
</feature>
<feature type="compositionally biased region" description="Polar residues" evidence="1">
    <location>
        <begin position="327"/>
        <end position="339"/>
    </location>
</feature>
<feature type="region of interest" description="Disordered" evidence="1">
    <location>
        <begin position="232"/>
        <end position="260"/>
    </location>
</feature>
<sequence length="693" mass="76522">MPVPGSLMWAAWRERRDFGRRRARVCVALWRKASAKVSLRLRPTIRCSSEDALDSLHDEDEFVFSPGNAFQSPLPSSPTNIRSATYHLDRHIFNTALKRTKPKCLKTQSAVAPAPNRNNYVDYRSMPWVGHIGETIRTELGYNERCIDDCIARTRAKDNTGESSSSGVESMTQDSEESTVSSGHIVKYTPETRLPPKVPNSYTHFRNRSRTSMRRASWQRISNKALASQFHKPLHKSGPHSPTQHPKPKVSPRYESLGGPNKAVVHINHKSDTLVIHPRTKVEPIYAQPLKKKSRLKENNNNNNNINNVNNNNRILSDCKNPPIETFESQNNEKTSGSDSPPPPPPRCPPPLPPSPPPLPSSPPPLPSLPSVPIPHTSNPPTINDVPPPRPPTPLTPPPLPSNPPPPIRSITRVCIIDSPSRISEPVNTYVASEQNSPKNERPGKVTDEDDGGFPGKSTGVTTCCATKESLNYVEVRDTSALCRLVIRAGLSTHDTGNDAKKLSHLAYGSYIRNNNSDTIYEATYESRRRQASVKVPVGSDALPVSKSEHVTEGIAKPAEGENTESWNKCTGSNVPSLPSNTAAAPPPPPPPSPPPITPTKLYKERRKSKNHQLAYVGVSRPPLSPLGNQQTKHKFGKPEKIVGATESKTNRHLFLWFRSFMSKKSLAAWPDHHKNTVSKNESMISVYGSPVI</sequence>
<feature type="compositionally biased region" description="Pro residues" evidence="1">
    <location>
        <begin position="585"/>
        <end position="598"/>
    </location>
</feature>
<organism evidence="2 3">
    <name type="scientific">Halocaridina rubra</name>
    <name type="common">Hawaiian red shrimp</name>
    <dbReference type="NCBI Taxonomy" id="373956"/>
    <lineage>
        <taxon>Eukaryota</taxon>
        <taxon>Metazoa</taxon>
        <taxon>Ecdysozoa</taxon>
        <taxon>Arthropoda</taxon>
        <taxon>Crustacea</taxon>
        <taxon>Multicrustacea</taxon>
        <taxon>Malacostraca</taxon>
        <taxon>Eumalacostraca</taxon>
        <taxon>Eucarida</taxon>
        <taxon>Decapoda</taxon>
        <taxon>Pleocyemata</taxon>
        <taxon>Caridea</taxon>
        <taxon>Atyoidea</taxon>
        <taxon>Atyidae</taxon>
        <taxon>Halocaridina</taxon>
    </lineage>
</organism>
<feature type="compositionally biased region" description="Polar residues" evidence="1">
    <location>
        <begin position="161"/>
        <end position="182"/>
    </location>
</feature>
<protein>
    <submittedName>
        <fullName evidence="2">Uncharacterized protein</fullName>
    </submittedName>
</protein>
<feature type="compositionally biased region" description="Polar residues" evidence="1">
    <location>
        <begin position="426"/>
        <end position="438"/>
    </location>
</feature>
<dbReference type="PRINTS" id="PR01217">
    <property type="entry name" value="PRICHEXTENSN"/>
</dbReference>
<evidence type="ECO:0000256" key="1">
    <source>
        <dbReference type="SAM" id="MobiDB-lite"/>
    </source>
</evidence>
<feature type="compositionally biased region" description="Low complexity" evidence="1">
    <location>
        <begin position="299"/>
        <end position="313"/>
    </location>
</feature>
<dbReference type="EMBL" id="JAXCGZ010018039">
    <property type="protein sequence ID" value="KAK7067568.1"/>
    <property type="molecule type" value="Genomic_DNA"/>
</dbReference>
<evidence type="ECO:0000313" key="2">
    <source>
        <dbReference type="EMBL" id="KAK7067568.1"/>
    </source>
</evidence>
<feature type="compositionally biased region" description="Pro residues" evidence="1">
    <location>
        <begin position="386"/>
        <end position="408"/>
    </location>
</feature>
<feature type="region of interest" description="Disordered" evidence="1">
    <location>
        <begin position="157"/>
        <end position="218"/>
    </location>
</feature>